<evidence type="ECO:0000313" key="2">
    <source>
        <dbReference type="EMBL" id="GAA5100857.1"/>
    </source>
</evidence>
<sequence length="1023" mass="112534">MIKIFRSHFSLCHFTTIIFIFVHNADAHDQSAGKRQFSCSESASFYRCNDGKEHKISKKTYTATGENPNAVIEAWGKNTVIEADTIIINGISYVNGHTGKSSWITGIKVSQQGGGSLFDSILKGVSIGAQVDEGGAFEMRDGVLEVTRIGVGVTGKESFAFLQNVEIKTDSGAISLFSQTGATIHMKGGKIDFANGIGVQTGGEGKVTLENVVMRGRRKQITDSYSKNAAFSMLQGQGFIDIQKSIVDVNNAHGILLQGNDNGTAHFKNSMVVVRSKAFNGMQFFWEAIFDKETIILPGKATVQLAKTGFFVLESAAIYSRKFNSLVQLSQGSKLSGDLLLKAKENSTVKVTADASTLIGGAYVDESSTADLELKNGSKWGLSRPEYEKLQNAHSFGSQLGDYSFLSSLNLTDSSVIFEKLKSKTGNDYQTLLVGKGTGEVYRAQGNAHLYLNTYLDKGGTLQEQKTDRFLIHGNVSGTTTVYVQSVSGSPGQYTGDHGNNKGISIIQVYGEAKENSFQLHGGYVTLQGSPYRYSLYAYGPSSSLGKADVGQKVLKGEGDFWDFRLESEFVKSSSSRPNQFPNVGENEDIFHKNFEDFPSDFSNKVNSSIVTSIGTAVTEAKIQSQSPVSRPPSTLSNSVLEESMTSVVMELEASKKHFSVPNVAVSVTVLPKDTSIRSDVDRISLISKPFSEFSPHIKQNVRAVVPQVSTYLLLPNSLFHTGWMDISSQNKQLQKLRNVSHQWLKVDENPALFFHIYGGSYRYVSNLSVLEYGYAGELDYNAIEVGTLLKNIESAYSTTSFGVMGRYGKLSLQPLNVKQSQESMFDKWSFTAYGSMQHETGFYMDGLFSYGLFSGNILTLARGKTVILRGKPLSVSLTTGKAFMMGCKSFVLDPQIQFIYQNLQFRKTRDVDGFDIEMRRPDTWMMRVGGHLIKALAAFEESYAISFYGKLHFVRDFSDKQFVYLGNSFLLGSFGSSLEAGLGVYAQLSKKITFQSDLTYQRKFTKAGFSGTHFSGGFSYHF</sequence>
<dbReference type="Proteomes" id="UP001501525">
    <property type="component" value="Unassembled WGS sequence"/>
</dbReference>
<dbReference type="InterPro" id="IPR006315">
    <property type="entry name" value="OM_autotransptr_brl_dom"/>
</dbReference>
<organism evidence="2 3">
    <name type="scientific">Bartonella acomydis</name>
    <dbReference type="NCBI Taxonomy" id="686234"/>
    <lineage>
        <taxon>Bacteria</taxon>
        <taxon>Pseudomonadati</taxon>
        <taxon>Pseudomonadota</taxon>
        <taxon>Alphaproteobacteria</taxon>
        <taxon>Hyphomicrobiales</taxon>
        <taxon>Bartonellaceae</taxon>
        <taxon>Bartonella</taxon>
    </lineage>
</organism>
<dbReference type="PROSITE" id="PS51208">
    <property type="entry name" value="AUTOTRANSPORTER"/>
    <property type="match status" value="1"/>
</dbReference>
<name>A0ABP9MUU3_9HYPH</name>
<dbReference type="SUPFAM" id="SSF51126">
    <property type="entry name" value="Pectin lyase-like"/>
    <property type="match status" value="1"/>
</dbReference>
<comment type="caution">
    <text evidence="2">The sequence shown here is derived from an EMBL/GenBank/DDBJ whole genome shotgun (WGS) entry which is preliminary data.</text>
</comment>
<dbReference type="InterPro" id="IPR011050">
    <property type="entry name" value="Pectin_lyase_fold/virulence"/>
</dbReference>
<dbReference type="Pfam" id="PF03797">
    <property type="entry name" value="Autotransporter"/>
    <property type="match status" value="1"/>
</dbReference>
<gene>
    <name evidence="2" type="ORF">GCM10023260_13030</name>
</gene>
<evidence type="ECO:0000259" key="1">
    <source>
        <dbReference type="PROSITE" id="PS51208"/>
    </source>
</evidence>
<dbReference type="InterPro" id="IPR012332">
    <property type="entry name" value="Autotransporter_pectin_lyase_C"/>
</dbReference>
<reference evidence="3" key="1">
    <citation type="journal article" date="2019" name="Int. J. Syst. Evol. Microbiol.">
        <title>The Global Catalogue of Microorganisms (GCM) 10K type strain sequencing project: providing services to taxonomists for standard genome sequencing and annotation.</title>
        <authorList>
            <consortium name="The Broad Institute Genomics Platform"/>
            <consortium name="The Broad Institute Genome Sequencing Center for Infectious Disease"/>
            <person name="Wu L."/>
            <person name="Ma J."/>
        </authorList>
    </citation>
    <scope>NUCLEOTIDE SEQUENCE [LARGE SCALE GENOMIC DNA]</scope>
    <source>
        <strain evidence="3">JCM 17706</strain>
    </source>
</reference>
<dbReference type="InterPro" id="IPR036709">
    <property type="entry name" value="Autotransporte_beta_dom_sf"/>
</dbReference>
<dbReference type="SUPFAM" id="SSF103515">
    <property type="entry name" value="Autotransporter"/>
    <property type="match status" value="1"/>
</dbReference>
<protein>
    <recommendedName>
        <fullName evidence="1">Autotransporter domain-containing protein</fullName>
    </recommendedName>
</protein>
<dbReference type="Gene3D" id="2.160.20.20">
    <property type="match status" value="1"/>
</dbReference>
<accession>A0ABP9MUU3</accession>
<dbReference type="RefSeq" id="WP_345097201.1">
    <property type="nucleotide sequence ID" value="NZ_BAABIY010000044.1"/>
</dbReference>
<dbReference type="EMBL" id="BAABIY010000044">
    <property type="protein sequence ID" value="GAA5100857.1"/>
    <property type="molecule type" value="Genomic_DNA"/>
</dbReference>
<dbReference type="InterPro" id="IPR005546">
    <property type="entry name" value="Autotransporte_beta"/>
</dbReference>
<dbReference type="SMART" id="SM00869">
    <property type="entry name" value="Autotransporter"/>
    <property type="match status" value="1"/>
</dbReference>
<dbReference type="InterPro" id="IPR043990">
    <property type="entry name" value="AC_1"/>
</dbReference>
<feature type="domain" description="Autotransporter" evidence="1">
    <location>
        <begin position="746"/>
        <end position="1023"/>
    </location>
</feature>
<dbReference type="NCBIfam" id="TIGR01414">
    <property type="entry name" value="autotrans_barl"/>
    <property type="match status" value="2"/>
</dbReference>
<keyword evidence="3" id="KW-1185">Reference proteome</keyword>
<proteinExistence type="predicted"/>
<dbReference type="Pfam" id="PF18883">
    <property type="entry name" value="AC_1"/>
    <property type="match status" value="1"/>
</dbReference>
<evidence type="ECO:0000313" key="3">
    <source>
        <dbReference type="Proteomes" id="UP001501525"/>
    </source>
</evidence>
<dbReference type="Gene3D" id="2.40.128.130">
    <property type="entry name" value="Autotransporter beta-domain"/>
    <property type="match status" value="1"/>
</dbReference>